<protein>
    <submittedName>
        <fullName evidence="10">Carbohydrate ABC transporter permease</fullName>
    </submittedName>
</protein>
<dbReference type="PROSITE" id="PS50928">
    <property type="entry name" value="ABC_TM1"/>
    <property type="match status" value="1"/>
</dbReference>
<dbReference type="SUPFAM" id="SSF161098">
    <property type="entry name" value="MetI-like"/>
    <property type="match status" value="1"/>
</dbReference>
<evidence type="ECO:0000256" key="8">
    <source>
        <dbReference type="SAM" id="MobiDB-lite"/>
    </source>
</evidence>
<dbReference type="Gene3D" id="1.10.3720.10">
    <property type="entry name" value="MetI-like"/>
    <property type="match status" value="1"/>
</dbReference>
<evidence type="ECO:0000256" key="6">
    <source>
        <dbReference type="ARBA" id="ARBA00023136"/>
    </source>
</evidence>
<feature type="transmembrane region" description="Helical" evidence="7">
    <location>
        <begin position="111"/>
        <end position="135"/>
    </location>
</feature>
<evidence type="ECO:0000256" key="1">
    <source>
        <dbReference type="ARBA" id="ARBA00004651"/>
    </source>
</evidence>
<dbReference type="InterPro" id="IPR035906">
    <property type="entry name" value="MetI-like_sf"/>
</dbReference>
<dbReference type="EMBL" id="JBHFAB010000016">
    <property type="protein sequence ID" value="MFC1419104.1"/>
    <property type="molecule type" value="Genomic_DNA"/>
</dbReference>
<feature type="transmembrane region" description="Helical" evidence="7">
    <location>
        <begin position="282"/>
        <end position="302"/>
    </location>
</feature>
<evidence type="ECO:0000313" key="10">
    <source>
        <dbReference type="EMBL" id="MFC1419104.1"/>
    </source>
</evidence>
<keyword evidence="5 7" id="KW-1133">Transmembrane helix</keyword>
<evidence type="ECO:0000256" key="5">
    <source>
        <dbReference type="ARBA" id="ARBA00022989"/>
    </source>
</evidence>
<keyword evidence="4 7" id="KW-0812">Transmembrane</keyword>
<dbReference type="PANTHER" id="PTHR43744:SF12">
    <property type="entry name" value="ABC TRANSPORTER PERMEASE PROTEIN MG189-RELATED"/>
    <property type="match status" value="1"/>
</dbReference>
<feature type="region of interest" description="Disordered" evidence="8">
    <location>
        <begin position="1"/>
        <end position="44"/>
    </location>
</feature>
<keyword evidence="11" id="KW-1185">Reference proteome</keyword>
<feature type="transmembrane region" description="Helical" evidence="7">
    <location>
        <begin position="223"/>
        <end position="245"/>
    </location>
</feature>
<dbReference type="Pfam" id="PF00528">
    <property type="entry name" value="BPD_transp_1"/>
    <property type="match status" value="1"/>
</dbReference>
<dbReference type="InterPro" id="IPR000515">
    <property type="entry name" value="MetI-like"/>
</dbReference>
<gene>
    <name evidence="10" type="ORF">ACEZDE_21065</name>
</gene>
<evidence type="ECO:0000256" key="3">
    <source>
        <dbReference type="ARBA" id="ARBA00022475"/>
    </source>
</evidence>
<feature type="transmembrane region" description="Helical" evidence="7">
    <location>
        <begin position="147"/>
        <end position="171"/>
    </location>
</feature>
<comment type="caution">
    <text evidence="10">The sequence shown here is derived from an EMBL/GenBank/DDBJ whole genome shotgun (WGS) entry which is preliminary data.</text>
</comment>
<proteinExistence type="inferred from homology"/>
<reference evidence="10 11" key="1">
    <citation type="submission" date="2024-09" db="EMBL/GenBank/DDBJ databases">
        <authorList>
            <person name="Lee S.D."/>
        </authorList>
    </citation>
    <scope>NUCLEOTIDE SEQUENCE [LARGE SCALE GENOMIC DNA]</scope>
    <source>
        <strain evidence="10 11">N8-3</strain>
    </source>
</reference>
<organism evidence="10 11">
    <name type="scientific">Streptacidiphilus cavernicola</name>
    <dbReference type="NCBI Taxonomy" id="3342716"/>
    <lineage>
        <taxon>Bacteria</taxon>
        <taxon>Bacillati</taxon>
        <taxon>Actinomycetota</taxon>
        <taxon>Actinomycetes</taxon>
        <taxon>Kitasatosporales</taxon>
        <taxon>Streptomycetaceae</taxon>
        <taxon>Streptacidiphilus</taxon>
    </lineage>
</organism>
<feature type="transmembrane region" description="Helical" evidence="7">
    <location>
        <begin position="251"/>
        <end position="270"/>
    </location>
</feature>
<evidence type="ECO:0000313" key="11">
    <source>
        <dbReference type="Proteomes" id="UP001592531"/>
    </source>
</evidence>
<dbReference type="Proteomes" id="UP001592531">
    <property type="component" value="Unassembled WGS sequence"/>
</dbReference>
<evidence type="ECO:0000259" key="9">
    <source>
        <dbReference type="PROSITE" id="PS50928"/>
    </source>
</evidence>
<keyword evidence="6 7" id="KW-0472">Membrane</keyword>
<keyword evidence="2 7" id="KW-0813">Transport</keyword>
<feature type="transmembrane region" description="Helical" evidence="7">
    <location>
        <begin position="49"/>
        <end position="69"/>
    </location>
</feature>
<sequence length="317" mass="33238">MTTTSTASPASPASNAGRADRAGAAGRTRGSRRNVFKQGAGRQQHGGPLTYLILSVVALLSLFPLYFAIVAASTSQTRIAQTPPPLVPGGNLFTNLRAVWDLQGGTTLGTAMINSVIVASAVTASTVLFATFAGFAFAKLKFTGRNALLVFVIATIAVPPQISVIPLFQIIAKLHWTNQLQSVILPSLVTAFGVFFMRQYLVEALPDELLEAARMDGASSLRIVWHVVFPAARPAMAVLAMLTFVQSWNDFLWPIIALSTNGSPTLQVALASIGGGYTVNEAVVMAGAVIATVPLLVAFAIFGKQIVGGVMQGALKG</sequence>
<feature type="compositionally biased region" description="Low complexity" evidence="8">
    <location>
        <begin position="1"/>
        <end position="28"/>
    </location>
</feature>
<comment type="similarity">
    <text evidence="7">Belongs to the binding-protein-dependent transport system permease family.</text>
</comment>
<dbReference type="CDD" id="cd06261">
    <property type="entry name" value="TM_PBP2"/>
    <property type="match status" value="1"/>
</dbReference>
<dbReference type="PANTHER" id="PTHR43744">
    <property type="entry name" value="ABC TRANSPORTER PERMEASE PROTEIN MG189-RELATED-RELATED"/>
    <property type="match status" value="1"/>
</dbReference>
<evidence type="ECO:0000256" key="7">
    <source>
        <dbReference type="RuleBase" id="RU363032"/>
    </source>
</evidence>
<name>A0ABV6VZC5_9ACTN</name>
<feature type="transmembrane region" description="Helical" evidence="7">
    <location>
        <begin position="183"/>
        <end position="202"/>
    </location>
</feature>
<comment type="subcellular location">
    <subcellularLocation>
        <location evidence="1 7">Cell membrane</location>
        <topology evidence="1 7">Multi-pass membrane protein</topology>
    </subcellularLocation>
</comment>
<evidence type="ECO:0000256" key="4">
    <source>
        <dbReference type="ARBA" id="ARBA00022692"/>
    </source>
</evidence>
<accession>A0ABV6VZC5</accession>
<keyword evidence="3" id="KW-1003">Cell membrane</keyword>
<evidence type="ECO:0000256" key="2">
    <source>
        <dbReference type="ARBA" id="ARBA00022448"/>
    </source>
</evidence>
<dbReference type="RefSeq" id="WP_380538082.1">
    <property type="nucleotide sequence ID" value="NZ_JBHFAB010000016.1"/>
</dbReference>
<feature type="domain" description="ABC transmembrane type-1" evidence="9">
    <location>
        <begin position="112"/>
        <end position="302"/>
    </location>
</feature>